<keyword evidence="6 7" id="KW-0472">Membrane</keyword>
<comment type="subcellular location">
    <subcellularLocation>
        <location evidence="1">Cell membrane</location>
        <topology evidence="1">Multi-pass membrane protein</topology>
    </subcellularLocation>
</comment>
<reference evidence="8 9" key="1">
    <citation type="submission" date="2014-08" db="EMBL/GenBank/DDBJ databases">
        <authorList>
            <person name="Hassan Y.I."/>
            <person name="Lepp D."/>
            <person name="Zhou T."/>
        </authorList>
    </citation>
    <scope>NUCLEOTIDE SEQUENCE [LARGE SCALE GENOMIC DNA]</scope>
    <source>
        <strain evidence="8 9">IFO13584</strain>
    </source>
</reference>
<dbReference type="GO" id="GO:0005886">
    <property type="term" value="C:plasma membrane"/>
    <property type="evidence" value="ECO:0007669"/>
    <property type="project" value="UniProtKB-SubCell"/>
</dbReference>
<keyword evidence="3" id="KW-1003">Cell membrane</keyword>
<comment type="caution">
    <text evidence="8">The sequence shown here is derived from an EMBL/GenBank/DDBJ whole genome shotgun (WGS) entry which is preliminary data.</text>
</comment>
<organism evidence="8 9">
    <name type="scientific">Devosia riboflavina</name>
    <dbReference type="NCBI Taxonomy" id="46914"/>
    <lineage>
        <taxon>Bacteria</taxon>
        <taxon>Pseudomonadati</taxon>
        <taxon>Pseudomonadota</taxon>
        <taxon>Alphaproteobacteria</taxon>
        <taxon>Hyphomicrobiales</taxon>
        <taxon>Devosiaceae</taxon>
        <taxon>Devosia</taxon>
    </lineage>
</organism>
<dbReference type="PANTHER" id="PTHR34584">
    <property type="entry name" value="NA(+)/H(+) ANTIPORTER SUBUNIT E1"/>
    <property type="match status" value="1"/>
</dbReference>
<dbReference type="EMBL" id="JQGC01000027">
    <property type="protein sequence ID" value="KFL29387.1"/>
    <property type="molecule type" value="Genomic_DNA"/>
</dbReference>
<dbReference type="AlphaFoldDB" id="A0A087LXN4"/>
<evidence type="ECO:0000256" key="5">
    <source>
        <dbReference type="ARBA" id="ARBA00022989"/>
    </source>
</evidence>
<evidence type="ECO:0000256" key="2">
    <source>
        <dbReference type="ARBA" id="ARBA00006228"/>
    </source>
</evidence>
<protein>
    <submittedName>
        <fullName evidence="8">Cation:proton antiporter</fullName>
    </submittedName>
</protein>
<feature type="transmembrane region" description="Helical" evidence="7">
    <location>
        <begin position="56"/>
        <end position="79"/>
    </location>
</feature>
<dbReference type="Pfam" id="PF01899">
    <property type="entry name" value="MNHE"/>
    <property type="match status" value="1"/>
</dbReference>
<comment type="similarity">
    <text evidence="2">Belongs to the CPA3 antiporters (TC 2.A.63) subunit E family.</text>
</comment>
<evidence type="ECO:0000256" key="7">
    <source>
        <dbReference type="SAM" id="Phobius"/>
    </source>
</evidence>
<proteinExistence type="inferred from homology"/>
<evidence type="ECO:0000256" key="4">
    <source>
        <dbReference type="ARBA" id="ARBA00022692"/>
    </source>
</evidence>
<evidence type="ECO:0000256" key="3">
    <source>
        <dbReference type="ARBA" id="ARBA00022475"/>
    </source>
</evidence>
<evidence type="ECO:0000313" key="9">
    <source>
        <dbReference type="Proteomes" id="UP000028981"/>
    </source>
</evidence>
<keyword evidence="5 7" id="KW-1133">Transmembrane helix</keyword>
<evidence type="ECO:0000256" key="6">
    <source>
        <dbReference type="ARBA" id="ARBA00023136"/>
    </source>
</evidence>
<evidence type="ECO:0000256" key="1">
    <source>
        <dbReference type="ARBA" id="ARBA00004651"/>
    </source>
</evidence>
<dbReference type="RefSeq" id="WP_035086632.1">
    <property type="nucleotide sequence ID" value="NZ_JQGC01000027.1"/>
</dbReference>
<dbReference type="Proteomes" id="UP000028981">
    <property type="component" value="Unassembled WGS sequence"/>
</dbReference>
<dbReference type="GO" id="GO:0008324">
    <property type="term" value="F:monoatomic cation transmembrane transporter activity"/>
    <property type="evidence" value="ECO:0007669"/>
    <property type="project" value="InterPro"/>
</dbReference>
<dbReference type="InterPro" id="IPR002758">
    <property type="entry name" value="Cation_antiport_E"/>
</dbReference>
<accession>A0A087LXN4</accession>
<keyword evidence="4 7" id="KW-0812">Transmembrane</keyword>
<dbReference type="PIRSF" id="PIRSF019239">
    <property type="entry name" value="MrpE"/>
    <property type="match status" value="1"/>
</dbReference>
<feature type="transmembrane region" description="Helical" evidence="7">
    <location>
        <begin position="25"/>
        <end position="44"/>
    </location>
</feature>
<gene>
    <name evidence="8" type="ORF">JP75_21750</name>
</gene>
<sequence length="159" mass="16651">MSGAFLVVILALGWAGITGNFSGLNLLFGGLVGGGALLILRYSIRQQGALGRAGKVLSLIALFLYELMVSAINVALIVLRPDLKSALKPAIVAVPLTVKSDAEITLLANMITLTPGTLSVDVAEDRSVLYVHALTMESDTALIAGIANGFEARIKEVFQ</sequence>
<evidence type="ECO:0000313" key="8">
    <source>
        <dbReference type="EMBL" id="KFL29387.1"/>
    </source>
</evidence>
<keyword evidence="9" id="KW-1185">Reference proteome</keyword>
<name>A0A087LXN4_9HYPH</name>
<dbReference type="PANTHER" id="PTHR34584:SF1">
    <property type="entry name" value="NA(+)_H(+) ANTIPORTER SUBUNIT E1"/>
    <property type="match status" value="1"/>
</dbReference>
<dbReference type="STRING" id="46914.JP75_21750"/>
<dbReference type="OrthoDB" id="9807187at2"/>